<sequence>MVLVRRTPLLRYLLLAAMLALLLLISSFWLPHGGGPDCGAAWPPCLSLYHTPRPPRVREAAPVLKECPGQRFQTWRLLLSLESSLSDDDDVLLEPYLQSWDQLLVFMESLGAVVRFFSQKVEEKILLMRQLSLSHGAEAPWKPLSGAYRSVGSMVEAELGAGMVDFSRRSDSGCRTLLRLHRSLLWLKLMLEGLAEGPDAAGRFKTPGELGRQAYQQALAPHHPWMLRRAAELLFVALPERGFFLRLVCVEQQEAEPVLRVLVQALTRVHARTQRILARRGLLELP</sequence>
<accession>A0A6P7LY92</accession>
<feature type="transmembrane region" description="Helical" evidence="2">
    <location>
        <begin position="12"/>
        <end position="30"/>
    </location>
</feature>
<dbReference type="PANTHER" id="PTHR10219">
    <property type="entry name" value="GLYCOLIPID TRANSFER PROTEIN-RELATED"/>
    <property type="match status" value="1"/>
</dbReference>
<dbReference type="RefSeq" id="XP_028998853.1">
    <property type="nucleotide sequence ID" value="XM_029143020.3"/>
</dbReference>
<keyword evidence="2" id="KW-0472">Membrane</keyword>
<dbReference type="SUPFAM" id="SSF110004">
    <property type="entry name" value="Glycolipid transfer protein, GLTP"/>
    <property type="match status" value="1"/>
</dbReference>
<organism evidence="4 5">
    <name type="scientific">Betta splendens</name>
    <name type="common">Siamese fighting fish</name>
    <dbReference type="NCBI Taxonomy" id="158456"/>
    <lineage>
        <taxon>Eukaryota</taxon>
        <taxon>Metazoa</taxon>
        <taxon>Chordata</taxon>
        <taxon>Craniata</taxon>
        <taxon>Vertebrata</taxon>
        <taxon>Euteleostomi</taxon>
        <taxon>Actinopterygii</taxon>
        <taxon>Neopterygii</taxon>
        <taxon>Teleostei</taxon>
        <taxon>Neoteleostei</taxon>
        <taxon>Acanthomorphata</taxon>
        <taxon>Anabantaria</taxon>
        <taxon>Anabantiformes</taxon>
        <taxon>Anabantoidei</taxon>
        <taxon>Osphronemidae</taxon>
        <taxon>Betta</taxon>
    </lineage>
</organism>
<dbReference type="FunFam" id="1.10.3520.10:FF:000002">
    <property type="entry name" value="Ceramide-1-phosphate transfer protein"/>
    <property type="match status" value="1"/>
</dbReference>
<reference evidence="5" key="1">
    <citation type="submission" date="2025-08" db="UniProtKB">
        <authorList>
            <consortium name="RefSeq"/>
        </authorList>
    </citation>
    <scope>IDENTIFICATION</scope>
</reference>
<evidence type="ECO:0000313" key="4">
    <source>
        <dbReference type="Proteomes" id="UP000515150"/>
    </source>
</evidence>
<protein>
    <submittedName>
        <fullName evidence="5">Ceramide-1-phosphate transfer protein-like</fullName>
    </submittedName>
</protein>
<proteinExistence type="inferred from homology"/>
<dbReference type="AlphaFoldDB" id="A0A6P7LY92"/>
<dbReference type="GO" id="GO:0005829">
    <property type="term" value="C:cytosol"/>
    <property type="evidence" value="ECO:0007669"/>
    <property type="project" value="TreeGrafter"/>
</dbReference>
<dbReference type="PANTHER" id="PTHR10219:SF19">
    <property type="entry name" value="GLYCOLIPID TRANSFER PROTEIN DOMAIN-CONTAINING PROTEIN 2"/>
    <property type="match status" value="1"/>
</dbReference>
<evidence type="ECO:0000259" key="3">
    <source>
        <dbReference type="Pfam" id="PF08718"/>
    </source>
</evidence>
<dbReference type="InParanoid" id="A0A6P7LY92"/>
<comment type="similarity">
    <text evidence="1">Belongs to the GLTP family.</text>
</comment>
<dbReference type="GeneID" id="114851274"/>
<keyword evidence="2" id="KW-1133">Transmembrane helix</keyword>
<dbReference type="GO" id="GO:1902388">
    <property type="term" value="F:ceramide 1-phosphate transfer activity"/>
    <property type="evidence" value="ECO:0007669"/>
    <property type="project" value="TreeGrafter"/>
</dbReference>
<evidence type="ECO:0000313" key="5">
    <source>
        <dbReference type="RefSeq" id="XP_028998853.1"/>
    </source>
</evidence>
<keyword evidence="2" id="KW-0812">Transmembrane</keyword>
<dbReference type="Pfam" id="PF08718">
    <property type="entry name" value="GLTP"/>
    <property type="match status" value="1"/>
</dbReference>
<dbReference type="KEGG" id="bspl:114851274"/>
<dbReference type="InterPro" id="IPR036497">
    <property type="entry name" value="GLTP_sf"/>
</dbReference>
<dbReference type="GO" id="GO:1902387">
    <property type="term" value="F:ceramide 1-phosphate binding"/>
    <property type="evidence" value="ECO:0007669"/>
    <property type="project" value="TreeGrafter"/>
</dbReference>
<feature type="domain" description="Glycolipid transfer protein" evidence="3">
    <location>
        <begin position="92"/>
        <end position="249"/>
    </location>
</feature>
<gene>
    <name evidence="5" type="primary">LOC114851274</name>
</gene>
<evidence type="ECO:0000256" key="2">
    <source>
        <dbReference type="SAM" id="Phobius"/>
    </source>
</evidence>
<dbReference type="OrthoDB" id="116883at2759"/>
<dbReference type="Proteomes" id="UP000515150">
    <property type="component" value="Chromosome 2"/>
</dbReference>
<dbReference type="GO" id="GO:0016020">
    <property type="term" value="C:membrane"/>
    <property type="evidence" value="ECO:0007669"/>
    <property type="project" value="TreeGrafter"/>
</dbReference>
<name>A0A6P7LY92_BETSP</name>
<dbReference type="GO" id="GO:0032691">
    <property type="term" value="P:negative regulation of interleukin-1 beta production"/>
    <property type="evidence" value="ECO:0007669"/>
    <property type="project" value="UniProtKB-ARBA"/>
</dbReference>
<keyword evidence="4" id="KW-1185">Reference proteome</keyword>
<dbReference type="Gene3D" id="1.10.3520.10">
    <property type="entry name" value="Glycolipid transfer protein"/>
    <property type="match status" value="1"/>
</dbReference>
<dbReference type="InterPro" id="IPR014830">
    <property type="entry name" value="Glycolipid_transfer_prot_dom"/>
</dbReference>
<evidence type="ECO:0000256" key="1">
    <source>
        <dbReference type="ARBA" id="ARBA00007148"/>
    </source>
</evidence>